<evidence type="ECO:0000256" key="2">
    <source>
        <dbReference type="ARBA" id="ARBA00022723"/>
    </source>
</evidence>
<dbReference type="EMBL" id="JBJJXI010000074">
    <property type="protein sequence ID" value="KAL3396044.1"/>
    <property type="molecule type" value="Genomic_DNA"/>
</dbReference>
<dbReference type="SMART" id="SM00355">
    <property type="entry name" value="ZnF_C2H2"/>
    <property type="match status" value="7"/>
</dbReference>
<feature type="domain" description="C2H2-type" evidence="9">
    <location>
        <begin position="294"/>
        <end position="322"/>
    </location>
</feature>
<organism evidence="10 11">
    <name type="scientific">Trichogramma kaykai</name>
    <dbReference type="NCBI Taxonomy" id="54128"/>
    <lineage>
        <taxon>Eukaryota</taxon>
        <taxon>Metazoa</taxon>
        <taxon>Ecdysozoa</taxon>
        <taxon>Arthropoda</taxon>
        <taxon>Hexapoda</taxon>
        <taxon>Insecta</taxon>
        <taxon>Pterygota</taxon>
        <taxon>Neoptera</taxon>
        <taxon>Endopterygota</taxon>
        <taxon>Hymenoptera</taxon>
        <taxon>Apocrita</taxon>
        <taxon>Proctotrupomorpha</taxon>
        <taxon>Chalcidoidea</taxon>
        <taxon>Trichogrammatidae</taxon>
        <taxon>Trichogramma</taxon>
    </lineage>
</organism>
<feature type="region of interest" description="Disordered" evidence="8">
    <location>
        <begin position="1"/>
        <end position="26"/>
    </location>
</feature>
<feature type="domain" description="C2H2-type" evidence="9">
    <location>
        <begin position="323"/>
        <end position="351"/>
    </location>
</feature>
<comment type="caution">
    <text evidence="10">The sequence shown here is derived from an EMBL/GenBank/DDBJ whole genome shotgun (WGS) entry which is preliminary data.</text>
</comment>
<accession>A0ABD2WTZ7</accession>
<evidence type="ECO:0000313" key="11">
    <source>
        <dbReference type="Proteomes" id="UP001627154"/>
    </source>
</evidence>
<dbReference type="InterPro" id="IPR013087">
    <property type="entry name" value="Znf_C2H2_type"/>
</dbReference>
<dbReference type="FunFam" id="3.30.160.60:FF:001049">
    <property type="entry name" value="zinc finger protein 319"/>
    <property type="match status" value="1"/>
</dbReference>
<dbReference type="FunFam" id="3.30.160.60:FF:000145">
    <property type="entry name" value="Zinc finger protein 574"/>
    <property type="match status" value="1"/>
</dbReference>
<dbReference type="Pfam" id="PF13894">
    <property type="entry name" value="zf-C2H2_4"/>
    <property type="match status" value="1"/>
</dbReference>
<dbReference type="InterPro" id="IPR050888">
    <property type="entry name" value="ZnF_C2H2-type_TF"/>
</dbReference>
<keyword evidence="4 7" id="KW-0863">Zinc-finger</keyword>
<feature type="compositionally biased region" description="Basic and acidic residues" evidence="8">
    <location>
        <begin position="1"/>
        <end position="14"/>
    </location>
</feature>
<keyword evidence="2" id="KW-0479">Metal-binding</keyword>
<dbReference type="PANTHER" id="PTHR24406">
    <property type="entry name" value="TRANSCRIPTIONAL REPRESSOR CTCFL-RELATED"/>
    <property type="match status" value="1"/>
</dbReference>
<dbReference type="GO" id="GO:0005634">
    <property type="term" value="C:nucleus"/>
    <property type="evidence" value="ECO:0007669"/>
    <property type="project" value="UniProtKB-SubCell"/>
</dbReference>
<comment type="subcellular location">
    <subcellularLocation>
        <location evidence="1">Nucleus</location>
    </subcellularLocation>
</comment>
<evidence type="ECO:0000256" key="4">
    <source>
        <dbReference type="ARBA" id="ARBA00022771"/>
    </source>
</evidence>
<feature type="domain" description="C2H2-type" evidence="9">
    <location>
        <begin position="178"/>
        <end position="206"/>
    </location>
</feature>
<name>A0ABD2WTZ7_9HYME</name>
<feature type="domain" description="C2H2-type" evidence="9">
    <location>
        <begin position="265"/>
        <end position="293"/>
    </location>
</feature>
<dbReference type="FunFam" id="3.30.160.60:FF:000065">
    <property type="entry name" value="B-cell CLL/lymphoma 6, member B"/>
    <property type="match status" value="1"/>
</dbReference>
<dbReference type="InterPro" id="IPR036236">
    <property type="entry name" value="Znf_C2H2_sf"/>
</dbReference>
<dbReference type="Pfam" id="PF00096">
    <property type="entry name" value="zf-C2H2"/>
    <property type="match status" value="5"/>
</dbReference>
<evidence type="ECO:0000256" key="5">
    <source>
        <dbReference type="ARBA" id="ARBA00022833"/>
    </source>
</evidence>
<keyword evidence="11" id="KW-1185">Reference proteome</keyword>
<keyword evidence="5" id="KW-0862">Zinc</keyword>
<dbReference type="SUPFAM" id="SSF57667">
    <property type="entry name" value="beta-beta-alpha zinc fingers"/>
    <property type="match status" value="3"/>
</dbReference>
<evidence type="ECO:0000256" key="3">
    <source>
        <dbReference type="ARBA" id="ARBA00022737"/>
    </source>
</evidence>
<evidence type="ECO:0000256" key="6">
    <source>
        <dbReference type="ARBA" id="ARBA00023242"/>
    </source>
</evidence>
<dbReference type="Gene3D" id="3.30.160.60">
    <property type="entry name" value="Classic Zinc Finger"/>
    <property type="match status" value="6"/>
</dbReference>
<reference evidence="10 11" key="1">
    <citation type="journal article" date="2024" name="bioRxiv">
        <title>A reference genome for Trichogramma kaykai: A tiny desert-dwelling parasitoid wasp with competing sex-ratio distorters.</title>
        <authorList>
            <person name="Culotta J."/>
            <person name="Lindsey A.R."/>
        </authorList>
    </citation>
    <scope>NUCLEOTIDE SEQUENCE [LARGE SCALE GENOMIC DNA]</scope>
    <source>
        <strain evidence="10 11">KSX58</strain>
    </source>
</reference>
<dbReference type="PROSITE" id="PS50157">
    <property type="entry name" value="ZINC_FINGER_C2H2_2"/>
    <property type="match status" value="7"/>
</dbReference>
<dbReference type="PROSITE" id="PS00028">
    <property type="entry name" value="ZINC_FINGER_C2H2_1"/>
    <property type="match status" value="6"/>
</dbReference>
<dbReference type="AlphaFoldDB" id="A0ABD2WTZ7"/>
<evidence type="ECO:0000259" key="9">
    <source>
        <dbReference type="PROSITE" id="PS50157"/>
    </source>
</evidence>
<feature type="domain" description="C2H2-type" evidence="9">
    <location>
        <begin position="236"/>
        <end position="264"/>
    </location>
</feature>
<evidence type="ECO:0000256" key="1">
    <source>
        <dbReference type="ARBA" id="ARBA00004123"/>
    </source>
</evidence>
<sequence length="351" mass="40854">MESREETIRVKQETNDTWYDANEDDDFDSVDSCEAENLSFHEPSTSNVNEATALHENLGDETFIEYECKDFKPELKSLSTSICKTEHQSCVPAVKTGNQAQTSSLGEKSSTILIKKERKFDKDSLCRNTSQEKSPLNTRINSTRKKIKSHECAICRKSFDYQSYLKRHMTVHTGKKPFKCEICCKSFSQKINLKSHMTAVHDRSKFFECDVCHQSFKYFQMLKNHEKAIHIRSEFLKCKICLKSFSSKSNLNIHIDAVHVRIKPFECEICHNSFSRKDHLINHINSVHDQNKPFKCEICHKSYYRKGILNAHINAVHYRSKPFECDFCHKTSSEKGNLRRHITSVHNRSKL</sequence>
<evidence type="ECO:0000313" key="10">
    <source>
        <dbReference type="EMBL" id="KAL3396044.1"/>
    </source>
</evidence>
<keyword evidence="3" id="KW-0677">Repeat</keyword>
<proteinExistence type="predicted"/>
<evidence type="ECO:0000256" key="7">
    <source>
        <dbReference type="PROSITE-ProRule" id="PRU00042"/>
    </source>
</evidence>
<feature type="domain" description="C2H2-type" evidence="9">
    <location>
        <begin position="207"/>
        <end position="235"/>
    </location>
</feature>
<gene>
    <name evidence="10" type="ORF">TKK_009917</name>
</gene>
<protein>
    <recommendedName>
        <fullName evidence="9">C2H2-type domain-containing protein</fullName>
    </recommendedName>
</protein>
<feature type="domain" description="C2H2-type" evidence="9">
    <location>
        <begin position="150"/>
        <end position="177"/>
    </location>
</feature>
<dbReference type="GO" id="GO:0008270">
    <property type="term" value="F:zinc ion binding"/>
    <property type="evidence" value="ECO:0007669"/>
    <property type="project" value="UniProtKB-KW"/>
</dbReference>
<keyword evidence="6" id="KW-0539">Nucleus</keyword>
<evidence type="ECO:0000256" key="8">
    <source>
        <dbReference type="SAM" id="MobiDB-lite"/>
    </source>
</evidence>
<dbReference type="Proteomes" id="UP001627154">
    <property type="component" value="Unassembled WGS sequence"/>
</dbReference>
<dbReference type="Pfam" id="PF13912">
    <property type="entry name" value="zf-C2H2_6"/>
    <property type="match status" value="1"/>
</dbReference>